<evidence type="ECO:0000256" key="1">
    <source>
        <dbReference type="ARBA" id="ARBA00006194"/>
    </source>
</evidence>
<dbReference type="InParanoid" id="A0A7J7D0G4"/>
<dbReference type="Proteomes" id="UP000593562">
    <property type="component" value="Unassembled WGS sequence"/>
</dbReference>
<dbReference type="SUPFAM" id="SSF53137">
    <property type="entry name" value="Translational machinery components"/>
    <property type="match status" value="1"/>
</dbReference>
<dbReference type="GO" id="GO:0005840">
    <property type="term" value="C:ribosome"/>
    <property type="evidence" value="ECO:0007669"/>
    <property type="project" value="UniProtKB-KW"/>
</dbReference>
<protein>
    <submittedName>
        <fullName evidence="4">Uncharacterized protein</fullName>
    </submittedName>
</protein>
<dbReference type="HAMAP" id="MF_01310">
    <property type="entry name" value="Ribosomal_uS11"/>
    <property type="match status" value="1"/>
</dbReference>
<gene>
    <name evidence="4" type="ORF">HS088_TW12G01011</name>
</gene>
<dbReference type="GO" id="GO:0003735">
    <property type="term" value="F:structural constituent of ribosome"/>
    <property type="evidence" value="ECO:0007669"/>
    <property type="project" value="InterPro"/>
</dbReference>
<reference evidence="4 5" key="1">
    <citation type="journal article" date="2020" name="Nat. Commun.">
        <title>Genome of Tripterygium wilfordii and identification of cytochrome P450 involved in triptolide biosynthesis.</title>
        <authorList>
            <person name="Tu L."/>
            <person name="Su P."/>
            <person name="Zhang Z."/>
            <person name="Gao L."/>
            <person name="Wang J."/>
            <person name="Hu T."/>
            <person name="Zhou J."/>
            <person name="Zhang Y."/>
            <person name="Zhao Y."/>
            <person name="Liu Y."/>
            <person name="Song Y."/>
            <person name="Tong Y."/>
            <person name="Lu Y."/>
            <person name="Yang J."/>
            <person name="Xu C."/>
            <person name="Jia M."/>
            <person name="Peters R.J."/>
            <person name="Huang L."/>
            <person name="Gao W."/>
        </authorList>
    </citation>
    <scope>NUCLEOTIDE SEQUENCE [LARGE SCALE GENOMIC DNA]</scope>
    <source>
        <strain evidence="5">cv. XIE 37</strain>
        <tissue evidence="4">Leaf</tissue>
    </source>
</reference>
<organism evidence="4 5">
    <name type="scientific">Tripterygium wilfordii</name>
    <name type="common">Thunder God vine</name>
    <dbReference type="NCBI Taxonomy" id="458696"/>
    <lineage>
        <taxon>Eukaryota</taxon>
        <taxon>Viridiplantae</taxon>
        <taxon>Streptophyta</taxon>
        <taxon>Embryophyta</taxon>
        <taxon>Tracheophyta</taxon>
        <taxon>Spermatophyta</taxon>
        <taxon>Magnoliopsida</taxon>
        <taxon>eudicotyledons</taxon>
        <taxon>Gunneridae</taxon>
        <taxon>Pentapetalae</taxon>
        <taxon>rosids</taxon>
        <taxon>fabids</taxon>
        <taxon>Celastrales</taxon>
        <taxon>Celastraceae</taxon>
        <taxon>Tripterygium</taxon>
    </lineage>
</organism>
<dbReference type="FunFam" id="3.30.420.80:FF:000014">
    <property type="entry name" value="Probable ribosomal protein S11, mitochondrial"/>
    <property type="match status" value="1"/>
</dbReference>
<keyword evidence="2" id="KW-0689">Ribosomal protein</keyword>
<comment type="similarity">
    <text evidence="1">Belongs to the universal ribosomal protein uS11 family.</text>
</comment>
<evidence type="ECO:0000256" key="3">
    <source>
        <dbReference type="ARBA" id="ARBA00023274"/>
    </source>
</evidence>
<dbReference type="GO" id="GO:1990904">
    <property type="term" value="C:ribonucleoprotein complex"/>
    <property type="evidence" value="ECO:0007669"/>
    <property type="project" value="UniProtKB-KW"/>
</dbReference>
<sequence length="290" mass="32726">MTHDCVYMKLKMSAAALRSGTSHFLRTQFSSNATLGCLGSSRYHSYENVAKLHTSHLFGNLVRNLGTLTAKRSNVLVPYQMSFHRLNHSGGENYTETGRTSEPRDFMNGIQGTETGRTSRPMDFARGIQYTETGRTSRPMDYVRGILEEDRRGMIGASQFPRYTIEQNADFVHIKLLRNNTFVTVTDSKGNTKCRASSGCLPEMKGGTKLSRYASEATAEHVGRLAKQMGLKSVVVKVKGFTYFKKKKQAIMSFREGFANSRSDQNPIVYLEDTTRRPHNGCRLPKRRRI</sequence>
<keyword evidence="3" id="KW-0687">Ribonucleoprotein</keyword>
<dbReference type="GO" id="GO:0006412">
    <property type="term" value="P:translation"/>
    <property type="evidence" value="ECO:0007669"/>
    <property type="project" value="InterPro"/>
</dbReference>
<dbReference type="InterPro" id="IPR001971">
    <property type="entry name" value="Ribosomal_uS11"/>
</dbReference>
<dbReference type="Pfam" id="PF00411">
    <property type="entry name" value="Ribosomal_S11"/>
    <property type="match status" value="1"/>
</dbReference>
<evidence type="ECO:0000313" key="4">
    <source>
        <dbReference type="EMBL" id="KAF5739800.1"/>
    </source>
</evidence>
<dbReference type="PANTHER" id="PTHR11759">
    <property type="entry name" value="40S RIBOSOMAL PROTEIN S14/30S RIBOSOMAL PROTEIN S11"/>
    <property type="match status" value="1"/>
</dbReference>
<evidence type="ECO:0000313" key="5">
    <source>
        <dbReference type="Proteomes" id="UP000593562"/>
    </source>
</evidence>
<comment type="caution">
    <text evidence="4">The sequence shown here is derived from an EMBL/GenBank/DDBJ whole genome shotgun (WGS) entry which is preliminary data.</text>
</comment>
<keyword evidence="5" id="KW-1185">Reference proteome</keyword>
<accession>A0A7J7D0G4</accession>
<evidence type="ECO:0000256" key="2">
    <source>
        <dbReference type="ARBA" id="ARBA00022980"/>
    </source>
</evidence>
<dbReference type="EMBL" id="JAAARO010000012">
    <property type="protein sequence ID" value="KAF5739800.1"/>
    <property type="molecule type" value="Genomic_DNA"/>
</dbReference>
<name>A0A7J7D0G4_TRIWF</name>
<dbReference type="InterPro" id="IPR036967">
    <property type="entry name" value="Ribosomal_uS11_sf"/>
</dbReference>
<proteinExistence type="inferred from homology"/>
<dbReference type="AlphaFoldDB" id="A0A7J7D0G4"/>
<dbReference type="Gene3D" id="3.30.420.80">
    <property type="entry name" value="Ribosomal protein S11"/>
    <property type="match status" value="1"/>
</dbReference>